<proteinExistence type="predicted"/>
<dbReference type="SUPFAM" id="SSF56300">
    <property type="entry name" value="Metallo-dependent phosphatases"/>
    <property type="match status" value="1"/>
</dbReference>
<dbReference type="Pfam" id="PF09423">
    <property type="entry name" value="PhoD"/>
    <property type="match status" value="1"/>
</dbReference>
<name>A0A4R4RRM9_9ACTN</name>
<keyword evidence="5" id="KW-1185">Reference proteome</keyword>
<dbReference type="PANTHER" id="PTHR37031:SF2">
    <property type="entry name" value="PHOD-LIKE PHOSPHATASE METALLOPHOSPHATASE DOMAIN-CONTAINING PROTEIN"/>
    <property type="match status" value="1"/>
</dbReference>
<dbReference type="PANTHER" id="PTHR37031">
    <property type="entry name" value="METALLOPHOSPHATASE BINDING DOMAIN PROTEIN"/>
    <property type="match status" value="1"/>
</dbReference>
<dbReference type="InterPro" id="IPR029052">
    <property type="entry name" value="Metallo-depent_PP-like"/>
</dbReference>
<feature type="domain" description="PhoD-like phosphatase metallophosphatase" evidence="2">
    <location>
        <begin position="219"/>
        <end position="551"/>
    </location>
</feature>
<dbReference type="AlphaFoldDB" id="A0A4R4RRM9"/>
<organism evidence="4 5">
    <name type="scientific">Jiangella ureilytica</name>
    <dbReference type="NCBI Taxonomy" id="2530374"/>
    <lineage>
        <taxon>Bacteria</taxon>
        <taxon>Bacillati</taxon>
        <taxon>Actinomycetota</taxon>
        <taxon>Actinomycetes</taxon>
        <taxon>Jiangellales</taxon>
        <taxon>Jiangellaceae</taxon>
        <taxon>Jiangella</taxon>
    </lineage>
</organism>
<evidence type="ECO:0000259" key="3">
    <source>
        <dbReference type="Pfam" id="PF25077"/>
    </source>
</evidence>
<evidence type="ECO:0000259" key="2">
    <source>
        <dbReference type="Pfam" id="PF09423"/>
    </source>
</evidence>
<feature type="domain" description="DUF7800" evidence="3">
    <location>
        <begin position="91"/>
        <end position="173"/>
    </location>
</feature>
<dbReference type="CDD" id="cd07389">
    <property type="entry name" value="MPP_PhoD"/>
    <property type="match status" value="1"/>
</dbReference>
<evidence type="ECO:0000313" key="5">
    <source>
        <dbReference type="Proteomes" id="UP000295621"/>
    </source>
</evidence>
<sequence>MLVAVRVAIVEGDVVDARERAGVGDDRVRTVHDTRCGRVAAGQGRRRSAGGQDECEQQDDGGTTRRGRNGQHGGSPYVATHDPPGGQVPDTLLLGPLLRHVDRTSALIWVETAGPATVRVLDASTDTFPVHGHHYALVAVDDLEPATSTPYTVEIDGEQVWPEPGGPFPPPVIRTRGDGRVRLTFGSCRMSVPHDDRHDRIYGTDALRALALRLAAADESERPDGLMLLGDQVYADETSEAMREFIAARRDPAEAPGWEVSDFEEYAHLYRLAWSDPAVRWLLSTVPAAMIFDDHDIRDDWNTSQTWREQMAREQWWRRRITGGIAAYWIYQHVGNLSPSERAADPVLKAVLAAGSGGGDAGEVLDEYAWQADQDPASYRWSFARDIGPARLVMIDSRCGRVLDPSRRTIVDDDEWDWIVEQVRDTEHVEHLFLGTSLPYLLPRGVHDLEAWNEATAAGAWGRRFASRAEKLRQAVDLEHWAAFGRSFSAMAELVTSVATGPDGRRPQTISFLSGDVHHSYAARMRYPGQTPRTSRVHQLVCSPVRNPLSRTMRYVQGAAAFGVARVVGSGLARLARIPKPSIDWRIAAGPRFDNALATLELTDGTARVRWETGRVDGDTATMSEVLSADL</sequence>
<evidence type="ECO:0000256" key="1">
    <source>
        <dbReference type="SAM" id="MobiDB-lite"/>
    </source>
</evidence>
<dbReference type="InterPro" id="IPR018946">
    <property type="entry name" value="PhoD-like_MPP"/>
</dbReference>
<dbReference type="InterPro" id="IPR056702">
    <property type="entry name" value="DUF7800"/>
</dbReference>
<dbReference type="Proteomes" id="UP000295621">
    <property type="component" value="Unassembled WGS sequence"/>
</dbReference>
<feature type="region of interest" description="Disordered" evidence="1">
    <location>
        <begin position="39"/>
        <end position="87"/>
    </location>
</feature>
<dbReference type="OrthoDB" id="9795624at2"/>
<evidence type="ECO:0000313" key="4">
    <source>
        <dbReference type="EMBL" id="TDC52641.1"/>
    </source>
</evidence>
<gene>
    <name evidence="4" type="ORF">E1212_08625</name>
</gene>
<dbReference type="Gene3D" id="3.60.21.70">
    <property type="entry name" value="PhoD-like phosphatase"/>
    <property type="match status" value="1"/>
</dbReference>
<reference evidence="4 5" key="1">
    <citation type="submission" date="2019-02" db="EMBL/GenBank/DDBJ databases">
        <title>Draft genome sequences of novel Actinobacteria.</title>
        <authorList>
            <person name="Sahin N."/>
            <person name="Ay H."/>
            <person name="Saygin H."/>
        </authorList>
    </citation>
    <scope>NUCLEOTIDE SEQUENCE [LARGE SCALE GENOMIC DNA]</scope>
    <source>
        <strain evidence="4 5">KC603</strain>
    </source>
</reference>
<dbReference type="EMBL" id="SMKL01000014">
    <property type="protein sequence ID" value="TDC52641.1"/>
    <property type="molecule type" value="Genomic_DNA"/>
</dbReference>
<dbReference type="InterPro" id="IPR038607">
    <property type="entry name" value="PhoD-like_sf"/>
</dbReference>
<accession>A0A4R4RRM9</accession>
<dbReference type="Pfam" id="PF25077">
    <property type="entry name" value="DUF7800"/>
    <property type="match status" value="1"/>
</dbReference>
<protein>
    <submittedName>
        <fullName evidence="4">Alkaline phosphatase family protein</fullName>
    </submittedName>
</protein>
<comment type="caution">
    <text evidence="4">The sequence shown here is derived from an EMBL/GenBank/DDBJ whole genome shotgun (WGS) entry which is preliminary data.</text>
</comment>